<protein>
    <submittedName>
        <fullName evidence="9">MFS transporter</fullName>
    </submittedName>
</protein>
<evidence type="ECO:0000256" key="6">
    <source>
        <dbReference type="ARBA" id="ARBA00023136"/>
    </source>
</evidence>
<dbReference type="PANTHER" id="PTHR23513">
    <property type="entry name" value="INTEGRAL MEMBRANE EFFLUX PROTEIN-RELATED"/>
    <property type="match status" value="1"/>
</dbReference>
<keyword evidence="10" id="KW-1185">Reference proteome</keyword>
<keyword evidence="3" id="KW-1003">Cell membrane</keyword>
<comment type="subcellular location">
    <subcellularLocation>
        <location evidence="1">Cell membrane</location>
        <topology evidence="1">Multi-pass membrane protein</topology>
    </subcellularLocation>
</comment>
<gene>
    <name evidence="9" type="ORF">EQM13_12735</name>
</gene>
<dbReference type="GO" id="GO:0005886">
    <property type="term" value="C:plasma membrane"/>
    <property type="evidence" value="ECO:0007669"/>
    <property type="project" value="UniProtKB-SubCell"/>
</dbReference>
<sequence>MNIKLLKQKDFFLLMFGNMTSLIGTSMQNFALALYVLAITHSTIKFASVTAITIIPKLIFGPISGVLADRFNRKGIMIGTDLVSGIVVLIYSVVFYIKGNLNLIDIYMIVIILTTTSVIDNPAVQTVIPSIMKKNELIDANSINTLLMTISDILALTIGAILYDNFGIGIIFILNSISFIISAISEIFINIPKDNVKNEKTDLKIFMSDFKEGMNYIKGENLIFNLLFIMIFINFAFNPIFKIGLPYISTEVLSGNGMQYSMLRITIIISGIIGSIISGRISKKFGINKLLFWSGIAISVAIGLLAVFVSKPYLNIFATSIIPFITVIIICFIIMMIATLCNIVFETVIQKTVPLNMMGRIQSVISMVCTIAVPLGELFFGAVVDVTNPALAIGISSSIILMTIILFGRRFLYKSQDQPKF</sequence>
<dbReference type="Pfam" id="PF07690">
    <property type="entry name" value="MFS_1"/>
    <property type="match status" value="1"/>
</dbReference>
<name>A0A410QEL9_9FIRM</name>
<dbReference type="InterPro" id="IPR036259">
    <property type="entry name" value="MFS_trans_sf"/>
</dbReference>
<evidence type="ECO:0000313" key="10">
    <source>
        <dbReference type="Proteomes" id="UP000287969"/>
    </source>
</evidence>
<dbReference type="PROSITE" id="PS50850">
    <property type="entry name" value="MFS"/>
    <property type="match status" value="1"/>
</dbReference>
<dbReference type="SUPFAM" id="SSF103473">
    <property type="entry name" value="MFS general substrate transporter"/>
    <property type="match status" value="1"/>
</dbReference>
<dbReference type="CDD" id="cd06173">
    <property type="entry name" value="MFS_MefA_like"/>
    <property type="match status" value="1"/>
</dbReference>
<dbReference type="RefSeq" id="WP_128752894.1">
    <property type="nucleotide sequence ID" value="NZ_CP035282.1"/>
</dbReference>
<evidence type="ECO:0000256" key="3">
    <source>
        <dbReference type="ARBA" id="ARBA00022475"/>
    </source>
</evidence>
<reference evidence="10" key="1">
    <citation type="submission" date="2019-01" db="EMBL/GenBank/DDBJ databases">
        <title>Draft genomes of a novel of Sporanaerobacter strains.</title>
        <authorList>
            <person name="Ma S."/>
        </authorList>
    </citation>
    <scope>NUCLEOTIDE SEQUENCE [LARGE SCALE GENOMIC DNA]</scope>
    <source>
        <strain evidence="10">NJN-17</strain>
    </source>
</reference>
<feature type="transmembrane region" description="Helical" evidence="7">
    <location>
        <begin position="290"/>
        <end position="309"/>
    </location>
</feature>
<feature type="transmembrane region" description="Helical" evidence="7">
    <location>
        <begin position="75"/>
        <end position="97"/>
    </location>
</feature>
<feature type="transmembrane region" description="Helical" evidence="7">
    <location>
        <begin position="44"/>
        <end position="68"/>
    </location>
</feature>
<dbReference type="KEGG" id="spoa:EQM13_12735"/>
<dbReference type="InterPro" id="IPR011701">
    <property type="entry name" value="MFS"/>
</dbReference>
<dbReference type="InterPro" id="IPR020846">
    <property type="entry name" value="MFS_dom"/>
</dbReference>
<feature type="transmembrane region" description="Helical" evidence="7">
    <location>
        <begin position="103"/>
        <end position="124"/>
    </location>
</feature>
<keyword evidence="4 7" id="KW-0812">Transmembrane</keyword>
<evidence type="ECO:0000256" key="2">
    <source>
        <dbReference type="ARBA" id="ARBA00022448"/>
    </source>
</evidence>
<feature type="transmembrane region" description="Helical" evidence="7">
    <location>
        <begin position="222"/>
        <end position="241"/>
    </location>
</feature>
<dbReference type="Proteomes" id="UP000287969">
    <property type="component" value="Chromosome"/>
</dbReference>
<evidence type="ECO:0000256" key="7">
    <source>
        <dbReference type="SAM" id="Phobius"/>
    </source>
</evidence>
<dbReference type="Gene3D" id="1.20.1250.20">
    <property type="entry name" value="MFS general substrate transporter like domains"/>
    <property type="match status" value="1"/>
</dbReference>
<evidence type="ECO:0000256" key="1">
    <source>
        <dbReference type="ARBA" id="ARBA00004651"/>
    </source>
</evidence>
<feature type="domain" description="Major facilitator superfamily (MFS) profile" evidence="8">
    <location>
        <begin position="10"/>
        <end position="420"/>
    </location>
</feature>
<evidence type="ECO:0000256" key="4">
    <source>
        <dbReference type="ARBA" id="ARBA00022692"/>
    </source>
</evidence>
<feature type="transmembrane region" description="Helical" evidence="7">
    <location>
        <begin position="321"/>
        <end position="345"/>
    </location>
</feature>
<dbReference type="AlphaFoldDB" id="A0A410QEL9"/>
<keyword evidence="5 7" id="KW-1133">Transmembrane helix</keyword>
<feature type="transmembrane region" description="Helical" evidence="7">
    <location>
        <begin position="169"/>
        <end position="191"/>
    </location>
</feature>
<dbReference type="EMBL" id="CP035282">
    <property type="protein sequence ID" value="QAT62364.1"/>
    <property type="molecule type" value="Genomic_DNA"/>
</dbReference>
<accession>A0A410QEL9</accession>
<feature type="transmembrane region" description="Helical" evidence="7">
    <location>
        <begin position="390"/>
        <end position="412"/>
    </location>
</feature>
<feature type="transmembrane region" description="Helical" evidence="7">
    <location>
        <begin position="365"/>
        <end position="384"/>
    </location>
</feature>
<organism evidence="9 10">
    <name type="scientific">Acidilutibacter cellobiosedens</name>
    <dbReference type="NCBI Taxonomy" id="2507161"/>
    <lineage>
        <taxon>Bacteria</taxon>
        <taxon>Bacillati</taxon>
        <taxon>Bacillota</taxon>
        <taxon>Tissierellia</taxon>
        <taxon>Tissierellales</taxon>
        <taxon>Acidilutibacteraceae</taxon>
        <taxon>Acidilutibacter</taxon>
    </lineage>
</organism>
<dbReference type="GO" id="GO:0022857">
    <property type="term" value="F:transmembrane transporter activity"/>
    <property type="evidence" value="ECO:0007669"/>
    <property type="project" value="InterPro"/>
</dbReference>
<feature type="transmembrane region" description="Helical" evidence="7">
    <location>
        <begin position="12"/>
        <end position="38"/>
    </location>
</feature>
<dbReference type="PANTHER" id="PTHR23513:SF6">
    <property type="entry name" value="MAJOR FACILITATOR SUPERFAMILY ASSOCIATED DOMAIN-CONTAINING PROTEIN"/>
    <property type="match status" value="1"/>
</dbReference>
<evidence type="ECO:0000259" key="8">
    <source>
        <dbReference type="PROSITE" id="PS50850"/>
    </source>
</evidence>
<evidence type="ECO:0000256" key="5">
    <source>
        <dbReference type="ARBA" id="ARBA00022989"/>
    </source>
</evidence>
<keyword evidence="2" id="KW-0813">Transport</keyword>
<keyword evidence="6 7" id="KW-0472">Membrane</keyword>
<proteinExistence type="predicted"/>
<dbReference type="OrthoDB" id="9763297at2"/>
<feature type="transmembrane region" description="Helical" evidence="7">
    <location>
        <begin position="261"/>
        <end position="278"/>
    </location>
</feature>
<feature type="transmembrane region" description="Helical" evidence="7">
    <location>
        <begin position="145"/>
        <end position="163"/>
    </location>
</feature>
<evidence type="ECO:0000313" key="9">
    <source>
        <dbReference type="EMBL" id="QAT62364.1"/>
    </source>
</evidence>